<dbReference type="InterPro" id="IPR006048">
    <property type="entry name" value="A-amylase/branching_C"/>
</dbReference>
<dbReference type="Gene3D" id="2.60.40.10">
    <property type="entry name" value="Immunoglobulins"/>
    <property type="match status" value="1"/>
</dbReference>
<dbReference type="GO" id="GO:0005978">
    <property type="term" value="P:glycogen biosynthetic process"/>
    <property type="evidence" value="ECO:0007669"/>
    <property type="project" value="InterPro"/>
</dbReference>
<dbReference type="GO" id="GO:0005737">
    <property type="term" value="C:cytoplasm"/>
    <property type="evidence" value="ECO:0007669"/>
    <property type="project" value="TreeGrafter"/>
</dbReference>
<dbReference type="PANTHER" id="PTHR43651">
    <property type="entry name" value="1,4-ALPHA-GLUCAN-BRANCHING ENZYME"/>
    <property type="match status" value="1"/>
</dbReference>
<name>A0AAE3XKP8_9BACT</name>
<dbReference type="InterPro" id="IPR004193">
    <property type="entry name" value="Glyco_hydro_13_N"/>
</dbReference>
<dbReference type="Gene3D" id="2.60.40.1180">
    <property type="entry name" value="Golgi alpha-mannosidase II"/>
    <property type="match status" value="1"/>
</dbReference>
<dbReference type="GO" id="GO:0043169">
    <property type="term" value="F:cation binding"/>
    <property type="evidence" value="ECO:0007669"/>
    <property type="project" value="InterPro"/>
</dbReference>
<dbReference type="AlphaFoldDB" id="A0AAE3XKP8"/>
<dbReference type="SUPFAM" id="SSF81296">
    <property type="entry name" value="E set domains"/>
    <property type="match status" value="1"/>
</dbReference>
<evidence type="ECO:0000256" key="7">
    <source>
        <dbReference type="ARBA" id="ARBA00023277"/>
    </source>
</evidence>
<dbReference type="InterPro" id="IPR037439">
    <property type="entry name" value="Branching_enzy"/>
</dbReference>
<evidence type="ECO:0000256" key="6">
    <source>
        <dbReference type="ARBA" id="ARBA00022679"/>
    </source>
</evidence>
<evidence type="ECO:0000256" key="4">
    <source>
        <dbReference type="ARBA" id="ARBA00012541"/>
    </source>
</evidence>
<dbReference type="SUPFAM" id="SSF51445">
    <property type="entry name" value="(Trans)glycosidases"/>
    <property type="match status" value="1"/>
</dbReference>
<comment type="function">
    <text evidence="2">Catalyzes the formation of the alpha-1,6-glucosidic linkages in glycogen by scission of a 1,4-alpha-linked oligosaccharide from growing alpha-1,4-glucan chains and the subsequent attachment of the oligosaccharide to the alpha-1,6 position.</text>
</comment>
<dbReference type="InterPro" id="IPR017853">
    <property type="entry name" value="GH"/>
</dbReference>
<proteinExistence type="inferred from homology"/>
<dbReference type="InterPro" id="IPR013783">
    <property type="entry name" value="Ig-like_fold"/>
</dbReference>
<feature type="active site" description="Proton donor" evidence="8">
    <location>
        <position position="392"/>
    </location>
</feature>
<dbReference type="SUPFAM" id="SSF51011">
    <property type="entry name" value="Glycosyl hydrolase domain"/>
    <property type="match status" value="1"/>
</dbReference>
<dbReference type="InterPro" id="IPR013780">
    <property type="entry name" value="Glyco_hydro_b"/>
</dbReference>
<organism evidence="10 11">
    <name type="scientific">Aureibacter tunicatorum</name>
    <dbReference type="NCBI Taxonomy" id="866807"/>
    <lineage>
        <taxon>Bacteria</taxon>
        <taxon>Pseudomonadati</taxon>
        <taxon>Bacteroidota</taxon>
        <taxon>Cytophagia</taxon>
        <taxon>Cytophagales</taxon>
        <taxon>Persicobacteraceae</taxon>
        <taxon>Aureibacter</taxon>
    </lineage>
</organism>
<dbReference type="FunFam" id="3.20.20.80:FF:000001">
    <property type="entry name" value="1,4-alpha-glucan branching enzyme"/>
    <property type="match status" value="1"/>
</dbReference>
<evidence type="ECO:0000256" key="5">
    <source>
        <dbReference type="ARBA" id="ARBA00022676"/>
    </source>
</evidence>
<reference evidence="10" key="1">
    <citation type="submission" date="2023-07" db="EMBL/GenBank/DDBJ databases">
        <title>Genomic Encyclopedia of Type Strains, Phase IV (KMG-IV): sequencing the most valuable type-strain genomes for metagenomic binning, comparative biology and taxonomic classification.</title>
        <authorList>
            <person name="Goeker M."/>
        </authorList>
    </citation>
    <scope>NUCLEOTIDE SEQUENCE</scope>
    <source>
        <strain evidence="10">DSM 26174</strain>
    </source>
</reference>
<comment type="similarity">
    <text evidence="3">Belongs to the glycosyl hydrolase 13 family. GlgB subfamily.</text>
</comment>
<dbReference type="SMART" id="SM00642">
    <property type="entry name" value="Aamy"/>
    <property type="match status" value="1"/>
</dbReference>
<protein>
    <recommendedName>
        <fullName evidence="4">1,4-alpha-glucan branching enzyme</fullName>
        <ecNumber evidence="4">2.4.1.18</ecNumber>
    </recommendedName>
</protein>
<keyword evidence="6 10" id="KW-0808">Transferase</keyword>
<dbReference type="Pfam" id="PF02922">
    <property type="entry name" value="CBM_48"/>
    <property type="match status" value="1"/>
</dbReference>
<dbReference type="EMBL" id="JAVDQD010000001">
    <property type="protein sequence ID" value="MDR6237705.1"/>
    <property type="molecule type" value="Genomic_DNA"/>
</dbReference>
<dbReference type="InterPro" id="IPR006047">
    <property type="entry name" value="GH13_cat_dom"/>
</dbReference>
<feature type="domain" description="Glycosyl hydrolase family 13 catalytic" evidence="9">
    <location>
        <begin position="161"/>
        <end position="570"/>
    </location>
</feature>
<dbReference type="Proteomes" id="UP001185092">
    <property type="component" value="Unassembled WGS sequence"/>
</dbReference>
<dbReference type="RefSeq" id="WP_309937175.1">
    <property type="nucleotide sequence ID" value="NZ_AP025305.1"/>
</dbReference>
<keyword evidence="7" id="KW-0119">Carbohydrate metabolism</keyword>
<dbReference type="Pfam" id="PF00128">
    <property type="entry name" value="Alpha-amylase"/>
    <property type="match status" value="1"/>
</dbReference>
<comment type="catalytic activity">
    <reaction evidence="1">
        <text>Transfers a segment of a (1-&gt;4)-alpha-D-glucan chain to a primary hydroxy group in a similar glucan chain.</text>
        <dbReference type="EC" id="2.4.1.18"/>
    </reaction>
</comment>
<comment type="caution">
    <text evidence="10">The sequence shown here is derived from an EMBL/GenBank/DDBJ whole genome shotgun (WGS) entry which is preliminary data.</text>
</comment>
<evidence type="ECO:0000313" key="10">
    <source>
        <dbReference type="EMBL" id="MDR6237705.1"/>
    </source>
</evidence>
<gene>
    <name evidence="10" type="ORF">HNQ88_000681</name>
</gene>
<dbReference type="Pfam" id="PF02806">
    <property type="entry name" value="Alpha-amylase_C"/>
    <property type="match status" value="1"/>
</dbReference>
<feature type="active site" description="Nucleophile" evidence="8">
    <location>
        <position position="339"/>
    </location>
</feature>
<dbReference type="GO" id="GO:0003844">
    <property type="term" value="F:1,4-alpha-glucan branching enzyme activity"/>
    <property type="evidence" value="ECO:0007669"/>
    <property type="project" value="UniProtKB-EC"/>
</dbReference>
<dbReference type="CDD" id="cd11321">
    <property type="entry name" value="AmyAc_bac_euk_BE"/>
    <property type="match status" value="1"/>
</dbReference>
<keyword evidence="11" id="KW-1185">Reference proteome</keyword>
<dbReference type="Gene3D" id="3.20.20.80">
    <property type="entry name" value="Glycosidases"/>
    <property type="match status" value="1"/>
</dbReference>
<dbReference type="EC" id="2.4.1.18" evidence="4"/>
<sequence length="670" mass="78412">MKSTHKKKSVPKIIKLDPWLAPFEEDIRGRISRYKKTLKRIENDHGSLSEYASSYDTLGIHYDKKKKGWWYREWAPKAALLSVIGDFNQWDRRSHLMKLNPANGLWEVFISESELKEGDQFKVHIIGDNGGHDRIPAYIREVKQDKNTHEYRAVAVKGSKFEWEDDDFSKKLKKIVKAPLIYEAHIGMAQEKEGYGTYKEFEELVLPRIKKLGYNVIQLMAIKEHPYYGSFGYHVSNFFAPCHHFGSAEDLRSLINKAHELGIAVIMDLVHSHSVKNFAEGLNEFDGSEDQYFHAGGRGYHNQWDSKLFNYGKDEVLQFLLSNVKYWIDEFHFDGYRFDGITSMMYFHHGDFMTFDHYDTYFNDVEWDALLYLQLANKLVHELKTNGLTIAEDMSGMPGLGLPQKDGGIGFDYRLAMGVPDFWIKLLKEQKDEQWNMHEIWHVLNNRRANEPVIAYAESHDQAIVGDKTIAFRLMDKEMYWHMNADDPNFVIDRGIALHKMLRMLTLSLGGEGYLNFIGNEFGHPEWIDFPREGNHWSFKYAQRKWSLVDNENLKYQFLSKFDKDMIHLAKKHKVLESNEIVELNIDNQNKVIAFMRGDLVFVFNFHPVKSIPDYEFYCPVEGDYKIILNSDDKKYGGHNRVDDTLIHSVIDKRMKVYSTNRTCLVLKKI</sequence>
<evidence type="ECO:0000313" key="11">
    <source>
        <dbReference type="Proteomes" id="UP001185092"/>
    </source>
</evidence>
<keyword evidence="5 10" id="KW-0328">Glycosyltransferase</keyword>
<evidence type="ECO:0000256" key="8">
    <source>
        <dbReference type="PIRSR" id="PIRSR000463-1"/>
    </source>
</evidence>
<dbReference type="InterPro" id="IPR014756">
    <property type="entry name" value="Ig_E-set"/>
</dbReference>
<accession>A0AAE3XKP8</accession>
<dbReference type="PANTHER" id="PTHR43651:SF3">
    <property type="entry name" value="1,4-ALPHA-GLUCAN-BRANCHING ENZYME"/>
    <property type="match status" value="1"/>
</dbReference>
<dbReference type="PIRSF" id="PIRSF000463">
    <property type="entry name" value="GlgB"/>
    <property type="match status" value="1"/>
</dbReference>
<evidence type="ECO:0000256" key="3">
    <source>
        <dbReference type="ARBA" id="ARBA00009000"/>
    </source>
</evidence>
<evidence type="ECO:0000259" key="9">
    <source>
        <dbReference type="SMART" id="SM00642"/>
    </source>
</evidence>
<evidence type="ECO:0000256" key="1">
    <source>
        <dbReference type="ARBA" id="ARBA00000826"/>
    </source>
</evidence>
<dbReference type="GO" id="GO:0004553">
    <property type="term" value="F:hydrolase activity, hydrolyzing O-glycosyl compounds"/>
    <property type="evidence" value="ECO:0007669"/>
    <property type="project" value="InterPro"/>
</dbReference>
<evidence type="ECO:0000256" key="2">
    <source>
        <dbReference type="ARBA" id="ARBA00002953"/>
    </source>
</evidence>